<proteinExistence type="predicted"/>
<feature type="domain" description="MobA-like NTP transferase" evidence="1">
    <location>
        <begin position="5"/>
        <end position="161"/>
    </location>
</feature>
<evidence type="ECO:0000313" key="3">
    <source>
        <dbReference type="Proteomes" id="UP000614996"/>
    </source>
</evidence>
<dbReference type="InterPro" id="IPR025877">
    <property type="entry name" value="MobA-like_NTP_Trfase"/>
</dbReference>
<evidence type="ECO:0000313" key="2">
    <source>
        <dbReference type="EMBL" id="GIL25417.1"/>
    </source>
</evidence>
<comment type="caution">
    <text evidence="2">The sequence shown here is derived from an EMBL/GenBank/DDBJ whole genome shotgun (WGS) entry which is preliminary data.</text>
</comment>
<name>A0A8J4EHV2_9ACTN</name>
<dbReference type="CDD" id="cd04182">
    <property type="entry name" value="GT_2_like_f"/>
    <property type="match status" value="1"/>
</dbReference>
<evidence type="ECO:0000259" key="1">
    <source>
        <dbReference type="Pfam" id="PF12804"/>
    </source>
</evidence>
<dbReference type="RefSeq" id="WP_207123035.1">
    <property type="nucleotide sequence ID" value="NZ_BOPO01000006.1"/>
</dbReference>
<gene>
    <name evidence="2" type="ORF">NUM_06720</name>
</gene>
<dbReference type="PANTHER" id="PTHR43777">
    <property type="entry name" value="MOLYBDENUM COFACTOR CYTIDYLYLTRANSFERASE"/>
    <property type="match status" value="1"/>
</dbReference>
<dbReference type="GO" id="GO:0016779">
    <property type="term" value="F:nucleotidyltransferase activity"/>
    <property type="evidence" value="ECO:0007669"/>
    <property type="project" value="UniProtKB-ARBA"/>
</dbReference>
<dbReference type="EMBL" id="BOPO01000006">
    <property type="protein sequence ID" value="GIL25417.1"/>
    <property type="molecule type" value="Genomic_DNA"/>
</dbReference>
<reference evidence="3" key="1">
    <citation type="journal article" date="2021" name="Int. J. Syst. Evol. Microbiol.">
        <title>Actinocatenispora comari sp. nov., an endophytic actinomycete isolated from aerial parts of Comarum salesowianum.</title>
        <authorList>
            <person name="Oyunbileg N."/>
            <person name="Iizaka Y."/>
            <person name="Hamada M."/>
            <person name="Davaapurev B.O."/>
            <person name="Fukumoto A."/>
            <person name="Tsetseg B."/>
            <person name="Kato F."/>
            <person name="Tamura T."/>
            <person name="Batkhuu J."/>
            <person name="Anzai Y."/>
        </authorList>
    </citation>
    <scope>NUCLEOTIDE SEQUENCE [LARGE SCALE GENOMIC DNA]</scope>
    <source>
        <strain evidence="3">NUM-2625</strain>
    </source>
</reference>
<dbReference type="PANTHER" id="PTHR43777:SF1">
    <property type="entry name" value="MOLYBDENUM COFACTOR CYTIDYLYLTRANSFERASE"/>
    <property type="match status" value="1"/>
</dbReference>
<protein>
    <recommendedName>
        <fullName evidence="1">MobA-like NTP transferase domain-containing protein</fullName>
    </recommendedName>
</protein>
<dbReference type="Proteomes" id="UP000614996">
    <property type="component" value="Unassembled WGS sequence"/>
</dbReference>
<dbReference type="SUPFAM" id="SSF53448">
    <property type="entry name" value="Nucleotide-diphospho-sugar transferases"/>
    <property type="match status" value="1"/>
</dbReference>
<accession>A0A8J4EHV2</accession>
<dbReference type="Gene3D" id="3.90.550.10">
    <property type="entry name" value="Spore Coat Polysaccharide Biosynthesis Protein SpsA, Chain A"/>
    <property type="match status" value="1"/>
</dbReference>
<keyword evidence="3" id="KW-1185">Reference proteome</keyword>
<dbReference type="InterPro" id="IPR029044">
    <property type="entry name" value="Nucleotide-diphossugar_trans"/>
</dbReference>
<dbReference type="AlphaFoldDB" id="A0A8J4EHV2"/>
<organism evidence="2 3">
    <name type="scientific">Actinocatenispora comari</name>
    <dbReference type="NCBI Taxonomy" id="2807577"/>
    <lineage>
        <taxon>Bacteria</taxon>
        <taxon>Bacillati</taxon>
        <taxon>Actinomycetota</taxon>
        <taxon>Actinomycetes</taxon>
        <taxon>Micromonosporales</taxon>
        <taxon>Micromonosporaceae</taxon>
        <taxon>Actinocatenispora</taxon>
    </lineage>
</organism>
<sequence>MSVTGVVLAAGGSSRLGSPKQLLAYRGAPLLSATLDTARRSGLDRVLVALGGAADQVVAQVDLTGVEVVRNPDFGTGCGSSIRTAIAEVDPATDGIVLLLGDQPGVSTAAVRRLVDAAGRAPIGICRYDDGLGHPFWFARGMFAELAALHGDKAVWKLLHSGRYEVVEVPVAGPVPIDVDTLDDYRALLAADAGGDR</sequence>
<dbReference type="Pfam" id="PF12804">
    <property type="entry name" value="NTP_transf_3"/>
    <property type="match status" value="1"/>
</dbReference>